<dbReference type="Proteomes" id="UP000829720">
    <property type="component" value="Unassembled WGS sequence"/>
</dbReference>
<dbReference type="PROSITE" id="PS50132">
    <property type="entry name" value="RGS"/>
    <property type="match status" value="1"/>
</dbReference>
<dbReference type="PANTHER" id="PTHR10845">
    <property type="entry name" value="REGULATOR OF G PROTEIN SIGNALING"/>
    <property type="match status" value="1"/>
</dbReference>
<dbReference type="InterPro" id="IPR036305">
    <property type="entry name" value="RGS_sf"/>
</dbReference>
<name>A0A8T3D607_9TELE</name>
<sequence>MPQNLSCLSKMPKLRFSRIQIYEFKNLLKKRKHKTRLEIPLNRNEKKNDIQCILIKPIPDTSISTYFKGRCQEEEKGFQPTLEKLLKDKCLLTAFRTFLQSEFSEENIEFWLACRDYSRSTCPVERSCKATEIYHTFLHPEAEKEVNIDYHTREKIKQAMLDPDDSCFNEAERHVFHLMEKDSCPRFWKSDMYLNLQHRDKASR</sequence>
<dbReference type="PANTHER" id="PTHR10845:SF160">
    <property type="entry name" value="REGULATOR OF G-PROTEIN SIGNALING 21"/>
    <property type="match status" value="1"/>
</dbReference>
<dbReference type="InterPro" id="IPR044926">
    <property type="entry name" value="RGS_subdomain_2"/>
</dbReference>
<dbReference type="InterPro" id="IPR016137">
    <property type="entry name" value="RGS"/>
</dbReference>
<comment type="caution">
    <text evidence="2">The sequence shown here is derived from an EMBL/GenBank/DDBJ whole genome shotgun (WGS) entry which is preliminary data.</text>
</comment>
<dbReference type="EMBL" id="JAERUA010000013">
    <property type="protein sequence ID" value="KAI1891520.1"/>
    <property type="molecule type" value="Genomic_DNA"/>
</dbReference>
<proteinExistence type="predicted"/>
<dbReference type="AlphaFoldDB" id="A0A8T3D607"/>
<evidence type="ECO:0000259" key="1">
    <source>
        <dbReference type="PROSITE" id="PS50132"/>
    </source>
</evidence>
<dbReference type="OrthoDB" id="196547at2759"/>
<evidence type="ECO:0000313" key="2">
    <source>
        <dbReference type="EMBL" id="KAI1891520.1"/>
    </source>
</evidence>
<dbReference type="Gene3D" id="1.10.167.10">
    <property type="entry name" value="Regulator of G-protein Signalling 4, domain 2"/>
    <property type="match status" value="1"/>
</dbReference>
<evidence type="ECO:0000313" key="3">
    <source>
        <dbReference type="Proteomes" id="UP000829720"/>
    </source>
</evidence>
<keyword evidence="3" id="KW-1185">Reference proteome</keyword>
<dbReference type="SMART" id="SM00315">
    <property type="entry name" value="RGS"/>
    <property type="match status" value="1"/>
</dbReference>
<dbReference type="SUPFAM" id="SSF48097">
    <property type="entry name" value="Regulator of G-protein signaling, RGS"/>
    <property type="match status" value="1"/>
</dbReference>
<organism evidence="2 3">
    <name type="scientific">Albula goreensis</name>
    <dbReference type="NCBI Taxonomy" id="1534307"/>
    <lineage>
        <taxon>Eukaryota</taxon>
        <taxon>Metazoa</taxon>
        <taxon>Chordata</taxon>
        <taxon>Craniata</taxon>
        <taxon>Vertebrata</taxon>
        <taxon>Euteleostomi</taxon>
        <taxon>Actinopterygii</taxon>
        <taxon>Neopterygii</taxon>
        <taxon>Teleostei</taxon>
        <taxon>Albuliformes</taxon>
        <taxon>Albulidae</taxon>
        <taxon>Albula</taxon>
    </lineage>
</organism>
<gene>
    <name evidence="2" type="ORF">AGOR_G00144650</name>
</gene>
<feature type="domain" description="RGS" evidence="1">
    <location>
        <begin position="81"/>
        <end position="197"/>
    </location>
</feature>
<protein>
    <recommendedName>
        <fullName evidence="1">RGS domain-containing protein</fullName>
    </recommendedName>
</protein>
<dbReference type="Pfam" id="PF00615">
    <property type="entry name" value="RGS"/>
    <property type="match status" value="1"/>
</dbReference>
<accession>A0A8T3D607</accession>
<dbReference type="FunFam" id="1.10.167.10:FF:000001">
    <property type="entry name" value="Putative regulator of g-protein signaling 12"/>
    <property type="match status" value="1"/>
</dbReference>
<dbReference type="PRINTS" id="PR01301">
    <property type="entry name" value="RGSPROTEIN"/>
</dbReference>
<reference evidence="2" key="1">
    <citation type="submission" date="2021-01" db="EMBL/GenBank/DDBJ databases">
        <authorList>
            <person name="Zahm M."/>
            <person name="Roques C."/>
            <person name="Cabau C."/>
            <person name="Klopp C."/>
            <person name="Donnadieu C."/>
            <person name="Jouanno E."/>
            <person name="Lampietro C."/>
            <person name="Louis A."/>
            <person name="Herpin A."/>
            <person name="Echchiki A."/>
            <person name="Berthelot C."/>
            <person name="Parey E."/>
            <person name="Roest-Crollius H."/>
            <person name="Braasch I."/>
            <person name="Postlethwait J."/>
            <person name="Bobe J."/>
            <person name="Montfort J."/>
            <person name="Bouchez O."/>
            <person name="Begum T."/>
            <person name="Mejri S."/>
            <person name="Adams A."/>
            <person name="Chen W.-J."/>
            <person name="Guiguen Y."/>
        </authorList>
    </citation>
    <scope>NUCLEOTIDE SEQUENCE</scope>
    <source>
        <tissue evidence="2">Blood</tissue>
    </source>
</reference>